<dbReference type="Gene3D" id="3.30.230.10">
    <property type="match status" value="1"/>
</dbReference>
<reference evidence="6" key="1">
    <citation type="submission" date="2022-12" db="EMBL/GenBank/DDBJ databases">
        <authorList>
            <person name="Webb A."/>
        </authorList>
    </citation>
    <scope>NUCLEOTIDE SEQUENCE</scope>
    <source>
        <strain evidence="6">Hp1</strain>
    </source>
</reference>
<dbReference type="InterPro" id="IPR000640">
    <property type="entry name" value="EFG_V-like"/>
</dbReference>
<feature type="domain" description="Elongation factor EFG" evidence="5">
    <location>
        <begin position="139"/>
        <end position="224"/>
    </location>
</feature>
<keyword evidence="4" id="KW-0342">GTP-binding</keyword>
<dbReference type="Proteomes" id="UP001162031">
    <property type="component" value="Unassembled WGS sequence"/>
</dbReference>
<dbReference type="FunFam" id="3.30.70.240:FF:000001">
    <property type="entry name" value="Elongation factor G"/>
    <property type="match status" value="1"/>
</dbReference>
<dbReference type="Pfam" id="PF00679">
    <property type="entry name" value="EFG_C"/>
    <property type="match status" value="1"/>
</dbReference>
<comment type="caution">
    <text evidence="6">The sequence shown here is derived from an EMBL/GenBank/DDBJ whole genome shotgun (WGS) entry which is preliminary data.</text>
</comment>
<proteinExistence type="predicted"/>
<dbReference type="SMART" id="SM00838">
    <property type="entry name" value="EFG_C"/>
    <property type="match status" value="1"/>
</dbReference>
<evidence type="ECO:0000256" key="2">
    <source>
        <dbReference type="ARBA" id="ARBA00022768"/>
    </source>
</evidence>
<dbReference type="Gene3D" id="3.30.70.240">
    <property type="match status" value="1"/>
</dbReference>
<keyword evidence="1" id="KW-0547">Nucleotide-binding</keyword>
<dbReference type="GO" id="GO:0003924">
    <property type="term" value="F:GTPase activity"/>
    <property type="evidence" value="ECO:0007669"/>
    <property type="project" value="TreeGrafter"/>
</dbReference>
<dbReference type="AlphaFoldDB" id="A0AAV0TEH4"/>
<dbReference type="GO" id="GO:0070125">
    <property type="term" value="P:mitochondrial translational elongation"/>
    <property type="evidence" value="ECO:0007669"/>
    <property type="project" value="TreeGrafter"/>
</dbReference>
<dbReference type="PANTHER" id="PTHR43636">
    <property type="entry name" value="ELONGATION FACTOR G, MITOCHONDRIAL"/>
    <property type="match status" value="1"/>
</dbReference>
<gene>
    <name evidence="6" type="ORF">HBR001_LOCUS2102</name>
</gene>
<name>A0AAV0TEH4_HYABA</name>
<dbReference type="PANTHER" id="PTHR43636:SF2">
    <property type="entry name" value="ELONGATION FACTOR G, MITOCHONDRIAL"/>
    <property type="match status" value="1"/>
</dbReference>
<evidence type="ECO:0000259" key="5">
    <source>
        <dbReference type="SMART" id="SM00838"/>
    </source>
</evidence>
<dbReference type="SUPFAM" id="SSF54980">
    <property type="entry name" value="EF-G C-terminal domain-like"/>
    <property type="match status" value="1"/>
</dbReference>
<dbReference type="EMBL" id="CANTFL010000225">
    <property type="protein sequence ID" value="CAI5718961.1"/>
    <property type="molecule type" value="Genomic_DNA"/>
</dbReference>
<evidence type="ECO:0000313" key="7">
    <source>
        <dbReference type="Proteomes" id="UP001162031"/>
    </source>
</evidence>
<dbReference type="GO" id="GO:0003746">
    <property type="term" value="F:translation elongation factor activity"/>
    <property type="evidence" value="ECO:0007669"/>
    <property type="project" value="UniProtKB-KW"/>
</dbReference>
<accession>A0AAV0TEH4</accession>
<sequence>MNNRLLNEGADGTYALSLDNDMKPHPKFLLAVLSLVFLEGEAIDGGRRQYRNDISRTQVAFVQTIQYFESMPQLRCGTQTNDAFTSNVVHTSGWDPVCLSTDFEGDANDRILIVRRRRHRMRCMSSAGDEKRWCGLSGVEPVIAVEVEVIREFQGTAIAEVNRRRGLINSSDADDMHTVIKCDVPLQNMFGFSTDLRSSTQGKGKFTMECKTHGIVMRDMQEKLMSEHKRRKRPRTSRCPGAWILLATTRA</sequence>
<keyword evidence="7" id="KW-1185">Reference proteome</keyword>
<keyword evidence="3" id="KW-0648">Protein biosynthesis</keyword>
<keyword evidence="2" id="KW-0251">Elongation factor</keyword>
<evidence type="ECO:0000313" key="6">
    <source>
        <dbReference type="EMBL" id="CAI5718961.1"/>
    </source>
</evidence>
<evidence type="ECO:0000256" key="3">
    <source>
        <dbReference type="ARBA" id="ARBA00022917"/>
    </source>
</evidence>
<dbReference type="GO" id="GO:0005739">
    <property type="term" value="C:mitochondrion"/>
    <property type="evidence" value="ECO:0007669"/>
    <property type="project" value="TreeGrafter"/>
</dbReference>
<organism evidence="6 7">
    <name type="scientific">Hyaloperonospora brassicae</name>
    <name type="common">Brassica downy mildew</name>
    <name type="synonym">Peronospora brassicae</name>
    <dbReference type="NCBI Taxonomy" id="162125"/>
    <lineage>
        <taxon>Eukaryota</taxon>
        <taxon>Sar</taxon>
        <taxon>Stramenopiles</taxon>
        <taxon>Oomycota</taxon>
        <taxon>Peronosporomycetes</taxon>
        <taxon>Peronosporales</taxon>
        <taxon>Peronosporaceae</taxon>
        <taxon>Hyaloperonospora</taxon>
    </lineage>
</organism>
<dbReference type="InterPro" id="IPR035647">
    <property type="entry name" value="EFG_III/V"/>
</dbReference>
<dbReference type="GO" id="GO:0005525">
    <property type="term" value="F:GTP binding"/>
    <property type="evidence" value="ECO:0007669"/>
    <property type="project" value="UniProtKB-KW"/>
</dbReference>
<evidence type="ECO:0000256" key="4">
    <source>
        <dbReference type="ARBA" id="ARBA00023134"/>
    </source>
</evidence>
<protein>
    <recommendedName>
        <fullName evidence="5">Elongation factor EFG domain-containing protein</fullName>
    </recommendedName>
</protein>
<dbReference type="InterPro" id="IPR014721">
    <property type="entry name" value="Ribsml_uS5_D2-typ_fold_subgr"/>
</dbReference>
<evidence type="ECO:0000256" key="1">
    <source>
        <dbReference type="ARBA" id="ARBA00022741"/>
    </source>
</evidence>